<name>A0A3L8T0R0_CHLGU</name>
<dbReference type="EMBL" id="QUSF01000001">
    <property type="protein sequence ID" value="RLW13075.1"/>
    <property type="molecule type" value="Genomic_DNA"/>
</dbReference>
<sequence>MTTRNFQTPLGTASTLSDPPAKSWRLRAGPEAADICHHPSHHRGQFSQGLCTHWIYRRTIYKPLNPTSPTVFGILQISP</sequence>
<dbReference type="AlphaFoldDB" id="A0A3L8T0R0"/>
<evidence type="ECO:0000256" key="1">
    <source>
        <dbReference type="SAM" id="MobiDB-lite"/>
    </source>
</evidence>
<evidence type="ECO:0000313" key="2">
    <source>
        <dbReference type="EMBL" id="RLW13075.1"/>
    </source>
</evidence>
<protein>
    <submittedName>
        <fullName evidence="2">Uncharacterized protein</fullName>
    </submittedName>
</protein>
<proteinExistence type="predicted"/>
<keyword evidence="3" id="KW-1185">Reference proteome</keyword>
<feature type="region of interest" description="Disordered" evidence="1">
    <location>
        <begin position="1"/>
        <end position="22"/>
    </location>
</feature>
<dbReference type="Proteomes" id="UP000276834">
    <property type="component" value="Unassembled WGS sequence"/>
</dbReference>
<feature type="compositionally biased region" description="Polar residues" evidence="1">
    <location>
        <begin position="1"/>
        <end position="17"/>
    </location>
</feature>
<reference evidence="2 3" key="1">
    <citation type="journal article" date="2018" name="Proc. R. Soc. B">
        <title>A non-coding region near Follistatin controls head colour polymorphism in the Gouldian finch.</title>
        <authorList>
            <person name="Toomey M.B."/>
            <person name="Marques C.I."/>
            <person name="Andrade P."/>
            <person name="Araujo P.M."/>
            <person name="Sabatino S."/>
            <person name="Gazda M.A."/>
            <person name="Afonso S."/>
            <person name="Lopes R.J."/>
            <person name="Corbo J.C."/>
            <person name="Carneiro M."/>
        </authorList>
    </citation>
    <scope>NUCLEOTIDE SEQUENCE [LARGE SCALE GENOMIC DNA]</scope>
    <source>
        <strain evidence="2">Red01</strain>
        <tissue evidence="2">Muscle</tissue>
    </source>
</reference>
<evidence type="ECO:0000313" key="3">
    <source>
        <dbReference type="Proteomes" id="UP000276834"/>
    </source>
</evidence>
<gene>
    <name evidence="2" type="ORF">DV515_00000214</name>
</gene>
<organism evidence="2 3">
    <name type="scientific">Chloebia gouldiae</name>
    <name type="common">Gouldian finch</name>
    <name type="synonym">Erythrura gouldiae</name>
    <dbReference type="NCBI Taxonomy" id="44316"/>
    <lineage>
        <taxon>Eukaryota</taxon>
        <taxon>Metazoa</taxon>
        <taxon>Chordata</taxon>
        <taxon>Craniata</taxon>
        <taxon>Vertebrata</taxon>
        <taxon>Euteleostomi</taxon>
        <taxon>Archelosauria</taxon>
        <taxon>Archosauria</taxon>
        <taxon>Dinosauria</taxon>
        <taxon>Saurischia</taxon>
        <taxon>Theropoda</taxon>
        <taxon>Coelurosauria</taxon>
        <taxon>Aves</taxon>
        <taxon>Neognathae</taxon>
        <taxon>Neoaves</taxon>
        <taxon>Telluraves</taxon>
        <taxon>Australaves</taxon>
        <taxon>Passeriformes</taxon>
        <taxon>Passeroidea</taxon>
        <taxon>Passeridae</taxon>
        <taxon>Chloebia</taxon>
    </lineage>
</organism>
<accession>A0A3L8T0R0</accession>
<comment type="caution">
    <text evidence="2">The sequence shown here is derived from an EMBL/GenBank/DDBJ whole genome shotgun (WGS) entry which is preliminary data.</text>
</comment>